<dbReference type="PRINTS" id="PR00834">
    <property type="entry name" value="PROTEASES2C"/>
</dbReference>
<keyword evidence="1 4" id="KW-0645">Protease</keyword>
<evidence type="ECO:0000313" key="4">
    <source>
        <dbReference type="EMBL" id="QXQ14325.1"/>
    </source>
</evidence>
<dbReference type="InterPro" id="IPR041489">
    <property type="entry name" value="PDZ_6"/>
</dbReference>
<gene>
    <name evidence="4" type="ORF">KV203_02530</name>
</gene>
<proteinExistence type="predicted"/>
<keyword evidence="2" id="KW-0378">Hydrolase</keyword>
<accession>A0ABX8SD10</accession>
<dbReference type="InterPro" id="IPR036034">
    <property type="entry name" value="PDZ_sf"/>
</dbReference>
<dbReference type="SUPFAM" id="SSF50494">
    <property type="entry name" value="Trypsin-like serine proteases"/>
    <property type="match status" value="1"/>
</dbReference>
<dbReference type="GO" id="GO:0008233">
    <property type="term" value="F:peptidase activity"/>
    <property type="evidence" value="ECO:0007669"/>
    <property type="project" value="UniProtKB-KW"/>
</dbReference>
<sequence length="371" mass="36893">MGGARRSGSGGPIVLVLLVGVAGGYGYGVHTGRWELPRLPDSYSTEVVPYVAPPPPPPLDPTAVSAGVDPTLVDVTVQLGPFGPEGSGTGIVLSPDGLVLTSHHVIKGAEEISVTSVGNGLIYPATTIGYDRERDIAVLQLAGAQDLPPARIGDSGTVRRGDQVMAIGNANGTGGAPTGVVGAVTGLNERIFARNEADASSKALTGLIAADADVVPGHSGGALVDSGGAVVGVLAAATGADARAETGERAGYAVPINDAMRVVEQVRTGVGTADVHVGPTASLGVLVTDADSPGPTGARVQLTIYGSPAYAAGLPEGATITKLDGRAITSADDLRAAIDAARPGEVVQLDWTDGSGTAQTTTITLADSPPN</sequence>
<dbReference type="Proteomes" id="UP000887023">
    <property type="component" value="Chromosome"/>
</dbReference>
<dbReference type="PANTHER" id="PTHR43343:SF3">
    <property type="entry name" value="PROTEASE DO-LIKE 8, CHLOROPLASTIC"/>
    <property type="match status" value="1"/>
</dbReference>
<dbReference type="InterPro" id="IPR051201">
    <property type="entry name" value="Chloro_Bact_Ser_Proteases"/>
</dbReference>
<protein>
    <submittedName>
        <fullName evidence="4">S1C family serine protease</fullName>
    </submittedName>
</protein>
<evidence type="ECO:0000313" key="5">
    <source>
        <dbReference type="Proteomes" id="UP000887023"/>
    </source>
</evidence>
<name>A0ABX8SD10_9ACTN</name>
<organism evidence="4 5">
    <name type="scientific">Skermania pinensis</name>
    <dbReference type="NCBI Taxonomy" id="39122"/>
    <lineage>
        <taxon>Bacteria</taxon>
        <taxon>Bacillati</taxon>
        <taxon>Actinomycetota</taxon>
        <taxon>Actinomycetes</taxon>
        <taxon>Mycobacteriales</taxon>
        <taxon>Gordoniaceae</taxon>
        <taxon>Skermania</taxon>
    </lineage>
</organism>
<dbReference type="Gene3D" id="2.30.42.10">
    <property type="match status" value="1"/>
</dbReference>
<dbReference type="InterPro" id="IPR001940">
    <property type="entry name" value="Peptidase_S1C"/>
</dbReference>
<feature type="domain" description="PDZ" evidence="3">
    <location>
        <begin position="306"/>
        <end position="349"/>
    </location>
</feature>
<dbReference type="Pfam" id="PF13365">
    <property type="entry name" value="Trypsin_2"/>
    <property type="match status" value="1"/>
</dbReference>
<dbReference type="GO" id="GO:0006508">
    <property type="term" value="P:proteolysis"/>
    <property type="evidence" value="ECO:0007669"/>
    <property type="project" value="UniProtKB-KW"/>
</dbReference>
<evidence type="ECO:0000256" key="1">
    <source>
        <dbReference type="ARBA" id="ARBA00022670"/>
    </source>
</evidence>
<dbReference type="SUPFAM" id="SSF50156">
    <property type="entry name" value="PDZ domain-like"/>
    <property type="match status" value="1"/>
</dbReference>
<reference evidence="4" key="1">
    <citation type="submission" date="2021-07" db="EMBL/GenBank/DDBJ databases">
        <title>Candidatus Kaistella beijingensis sp. nov. isolated from a municipal wastewater treatment plant is involved in sludge foaming.</title>
        <authorList>
            <person name="Song Y."/>
            <person name="Liu S.-J."/>
        </authorList>
    </citation>
    <scope>NUCLEOTIDE SEQUENCE</scope>
    <source>
        <strain evidence="4">DSM 43998</strain>
    </source>
</reference>
<dbReference type="PANTHER" id="PTHR43343">
    <property type="entry name" value="PEPTIDASE S12"/>
    <property type="match status" value="1"/>
</dbReference>
<evidence type="ECO:0000259" key="3">
    <source>
        <dbReference type="Pfam" id="PF17820"/>
    </source>
</evidence>
<dbReference type="RefSeq" id="WP_066466835.1">
    <property type="nucleotide sequence ID" value="NZ_CBCRUZ010000003.1"/>
</dbReference>
<dbReference type="EMBL" id="CP079105">
    <property type="protein sequence ID" value="QXQ14325.1"/>
    <property type="molecule type" value="Genomic_DNA"/>
</dbReference>
<dbReference type="Gene3D" id="2.40.10.120">
    <property type="match status" value="1"/>
</dbReference>
<dbReference type="Pfam" id="PF17820">
    <property type="entry name" value="PDZ_6"/>
    <property type="match status" value="1"/>
</dbReference>
<dbReference type="InterPro" id="IPR009003">
    <property type="entry name" value="Peptidase_S1_PA"/>
</dbReference>
<keyword evidence="5" id="KW-1185">Reference proteome</keyword>
<evidence type="ECO:0000256" key="2">
    <source>
        <dbReference type="ARBA" id="ARBA00022801"/>
    </source>
</evidence>